<dbReference type="Pfam" id="PF00211">
    <property type="entry name" value="Guanylate_cyc"/>
    <property type="match status" value="2"/>
</dbReference>
<evidence type="ECO:0000256" key="19">
    <source>
        <dbReference type="PIRSR" id="PIRSR039050-50"/>
    </source>
</evidence>
<evidence type="ECO:0000256" key="4">
    <source>
        <dbReference type="ARBA" id="ARBA00012201"/>
    </source>
</evidence>
<dbReference type="GO" id="GO:0035556">
    <property type="term" value="P:intracellular signal transduction"/>
    <property type="evidence" value="ECO:0007669"/>
    <property type="project" value="InterPro"/>
</dbReference>
<comment type="subcellular location">
    <subcellularLocation>
        <location evidence="3">Membrane</location>
        <topology evidence="3">Multi-pass membrane protein</topology>
    </subcellularLocation>
</comment>
<feature type="transmembrane region" description="Helical" evidence="22">
    <location>
        <begin position="104"/>
        <end position="126"/>
    </location>
</feature>
<dbReference type="PROSITE" id="PS50125">
    <property type="entry name" value="GUANYLATE_CYCLASE_2"/>
    <property type="match status" value="2"/>
</dbReference>
<keyword evidence="12 18" id="KW-0115">cAMP biosynthesis</keyword>
<feature type="transmembrane region" description="Helical" evidence="22">
    <location>
        <begin position="553"/>
        <end position="573"/>
    </location>
</feature>
<dbReference type="InterPro" id="IPR001054">
    <property type="entry name" value="A/G_cyclase"/>
</dbReference>
<evidence type="ECO:0000256" key="5">
    <source>
        <dbReference type="ARBA" id="ARBA00022692"/>
    </source>
</evidence>
<dbReference type="GO" id="GO:0007189">
    <property type="term" value="P:adenylate cyclase-activating G protein-coupled receptor signaling pathway"/>
    <property type="evidence" value="ECO:0007669"/>
    <property type="project" value="TreeGrafter"/>
</dbReference>
<feature type="signal peptide" evidence="23">
    <location>
        <begin position="1"/>
        <end position="17"/>
    </location>
</feature>
<evidence type="ECO:0000256" key="3">
    <source>
        <dbReference type="ARBA" id="ARBA00004141"/>
    </source>
</evidence>
<dbReference type="Ensembl" id="ENSMMDT00005046869.1">
    <property type="protein sequence ID" value="ENSMMDP00005045966.1"/>
    <property type="gene ID" value="ENSMMDG00005021034.1"/>
</dbReference>
<evidence type="ECO:0000256" key="22">
    <source>
        <dbReference type="SAM" id="Phobius"/>
    </source>
</evidence>
<feature type="binding site" evidence="20">
    <location>
        <position position="290"/>
    </location>
    <ligand>
        <name>Mg(2+)</name>
        <dbReference type="ChEBI" id="CHEBI:18420"/>
        <label>1</label>
        <note>catalytic</note>
    </ligand>
</feature>
<evidence type="ECO:0000256" key="23">
    <source>
        <dbReference type="SAM" id="SignalP"/>
    </source>
</evidence>
<organism evidence="25 26">
    <name type="scientific">Myripristis murdjan</name>
    <name type="common">pinecone soldierfish</name>
    <dbReference type="NCBI Taxonomy" id="586833"/>
    <lineage>
        <taxon>Eukaryota</taxon>
        <taxon>Metazoa</taxon>
        <taxon>Chordata</taxon>
        <taxon>Craniata</taxon>
        <taxon>Vertebrata</taxon>
        <taxon>Euteleostomi</taxon>
        <taxon>Actinopterygii</taxon>
        <taxon>Neopterygii</taxon>
        <taxon>Teleostei</taxon>
        <taxon>Neoteleostei</taxon>
        <taxon>Acanthomorphata</taxon>
        <taxon>Holocentriformes</taxon>
        <taxon>Holocentridae</taxon>
        <taxon>Myripristis</taxon>
    </lineage>
</organism>
<keyword evidence="13 18" id="KW-0472">Membrane</keyword>
<evidence type="ECO:0000256" key="1">
    <source>
        <dbReference type="ARBA" id="ARBA00001593"/>
    </source>
</evidence>
<feature type="transmembrane region" description="Helical" evidence="22">
    <location>
        <begin position="594"/>
        <end position="612"/>
    </location>
</feature>
<comment type="function">
    <text evidence="18">Catalyzes the formation of the signaling molecule cAMP in response to G-protein signaling.</text>
</comment>
<keyword evidence="5 22" id="KW-0812">Transmembrane</keyword>
<feature type="binding site" evidence="19">
    <location>
        <position position="334"/>
    </location>
    <ligand>
        <name>ATP</name>
        <dbReference type="ChEBI" id="CHEBI:30616"/>
    </ligand>
</feature>
<feature type="transmembrane region" description="Helical" evidence="22">
    <location>
        <begin position="138"/>
        <end position="158"/>
    </location>
</feature>
<dbReference type="CDD" id="cd07302">
    <property type="entry name" value="CHD"/>
    <property type="match status" value="2"/>
</dbReference>
<dbReference type="GO" id="GO:0007193">
    <property type="term" value="P:adenylate cyclase-inhibiting G protein-coupled receptor signaling pathway"/>
    <property type="evidence" value="ECO:0007669"/>
    <property type="project" value="TreeGrafter"/>
</dbReference>
<evidence type="ECO:0000256" key="2">
    <source>
        <dbReference type="ARBA" id="ARBA00001936"/>
    </source>
</evidence>
<dbReference type="PIRSF" id="PIRSF039050">
    <property type="entry name" value="Ade_cyc"/>
    <property type="match status" value="1"/>
</dbReference>
<keyword evidence="8 18" id="KW-0547">Nucleotide-binding</keyword>
<dbReference type="PROSITE" id="PS00452">
    <property type="entry name" value="GUANYLATE_CYCLASE_1"/>
    <property type="match status" value="2"/>
</dbReference>
<keyword evidence="7" id="KW-0677">Repeat</keyword>
<evidence type="ECO:0000313" key="26">
    <source>
        <dbReference type="Proteomes" id="UP000472263"/>
    </source>
</evidence>
<dbReference type="Pfam" id="PF16214">
    <property type="entry name" value="AC_N"/>
    <property type="match status" value="1"/>
</dbReference>
<evidence type="ECO:0000256" key="7">
    <source>
        <dbReference type="ARBA" id="ARBA00022737"/>
    </source>
</evidence>
<feature type="binding site" evidence="20">
    <location>
        <position position="290"/>
    </location>
    <ligand>
        <name>Mg(2+)</name>
        <dbReference type="ChEBI" id="CHEBI:18420"/>
        <label>2</label>
        <note>catalytic</note>
    </ligand>
</feature>
<feature type="transmembrane region" description="Helical" evidence="22">
    <location>
        <begin position="77"/>
        <end position="97"/>
    </location>
</feature>
<feature type="transmembrane region" description="Helical" evidence="22">
    <location>
        <begin position="528"/>
        <end position="547"/>
    </location>
</feature>
<dbReference type="InterPro" id="IPR018297">
    <property type="entry name" value="A/G_cyclase_CS"/>
</dbReference>
<feature type="binding site" evidence="20">
    <location>
        <position position="246"/>
    </location>
    <ligand>
        <name>Mg(2+)</name>
        <dbReference type="ChEBI" id="CHEBI:18420"/>
        <label>1</label>
        <note>catalytic</note>
    </ligand>
</feature>
<dbReference type="InterPro" id="IPR032628">
    <property type="entry name" value="AC_N"/>
</dbReference>
<evidence type="ECO:0000256" key="11">
    <source>
        <dbReference type="ARBA" id="ARBA00022989"/>
    </source>
</evidence>
<evidence type="ECO:0000313" key="25">
    <source>
        <dbReference type="Ensembl" id="ENSMMDP00005045966.1"/>
    </source>
</evidence>
<comment type="similarity">
    <text evidence="18 21">Belongs to the adenylyl cyclase class-4/guanylyl cyclase family.</text>
</comment>
<dbReference type="Gene3D" id="3.30.70.1230">
    <property type="entry name" value="Nucleotide cyclase"/>
    <property type="match status" value="2"/>
</dbReference>
<dbReference type="GO" id="GO:0005886">
    <property type="term" value="C:plasma membrane"/>
    <property type="evidence" value="ECO:0007669"/>
    <property type="project" value="InterPro"/>
</dbReference>
<accession>A0A668AM69</accession>
<dbReference type="GO" id="GO:0005524">
    <property type="term" value="F:ATP binding"/>
    <property type="evidence" value="ECO:0007669"/>
    <property type="project" value="UniProtKB-UniRule"/>
</dbReference>
<comment type="cofactor">
    <cofactor evidence="2">
        <name>Mn(2+)</name>
        <dbReference type="ChEBI" id="CHEBI:29035"/>
    </cofactor>
</comment>
<dbReference type="FunFam" id="3.30.70.1230:FF:000012">
    <property type="entry name" value="Adenylate cyclase"/>
    <property type="match status" value="1"/>
</dbReference>
<feature type="binding site" evidence="19">
    <location>
        <begin position="246"/>
        <end position="251"/>
    </location>
    <ligand>
        <name>ATP</name>
        <dbReference type="ChEBI" id="CHEBI:30616"/>
    </ligand>
</feature>
<keyword evidence="6 18" id="KW-0479">Metal-binding</keyword>
<evidence type="ECO:0000256" key="8">
    <source>
        <dbReference type="ARBA" id="ARBA00022741"/>
    </source>
</evidence>
<comment type="catalytic activity">
    <reaction evidence="1 18">
        <text>ATP = 3',5'-cyclic AMP + diphosphate</text>
        <dbReference type="Rhea" id="RHEA:15389"/>
        <dbReference type="ChEBI" id="CHEBI:30616"/>
        <dbReference type="ChEBI" id="CHEBI:33019"/>
        <dbReference type="ChEBI" id="CHEBI:58165"/>
        <dbReference type="EC" id="4.6.1.1"/>
    </reaction>
</comment>
<evidence type="ECO:0000256" key="6">
    <source>
        <dbReference type="ARBA" id="ARBA00022723"/>
    </source>
</evidence>
<keyword evidence="15 20" id="KW-0464">Manganese</keyword>
<dbReference type="Proteomes" id="UP000472263">
    <property type="component" value="Chromosome 3"/>
</dbReference>
<dbReference type="PANTHER" id="PTHR45627">
    <property type="entry name" value="ADENYLATE CYCLASE TYPE 1"/>
    <property type="match status" value="1"/>
</dbReference>
<keyword evidence="26" id="KW-1185">Reference proteome</keyword>
<dbReference type="InterPro" id="IPR030672">
    <property type="entry name" value="Adcy"/>
</dbReference>
<dbReference type="Pfam" id="PF06327">
    <property type="entry name" value="Adcy_cons_dom"/>
    <property type="match status" value="1"/>
</dbReference>
<evidence type="ECO:0000259" key="24">
    <source>
        <dbReference type="PROSITE" id="PS50125"/>
    </source>
</evidence>
<evidence type="ECO:0000256" key="17">
    <source>
        <dbReference type="ARBA" id="ARBA00070494"/>
    </source>
</evidence>
<evidence type="ECO:0000256" key="9">
    <source>
        <dbReference type="ARBA" id="ARBA00022840"/>
    </source>
</evidence>
<evidence type="ECO:0000256" key="18">
    <source>
        <dbReference type="PIRNR" id="PIRNR039050"/>
    </source>
</evidence>
<feature type="chain" id="PRO_5025614231" description="Adenylate cyclase type 7" evidence="23">
    <location>
        <begin position="18"/>
        <end position="996"/>
    </location>
</feature>
<feature type="domain" description="Guanylate cyclase" evidence="24">
    <location>
        <begin position="241"/>
        <end position="368"/>
    </location>
</feature>
<dbReference type="SUPFAM" id="SSF55073">
    <property type="entry name" value="Nucleotide cyclase"/>
    <property type="match status" value="2"/>
</dbReference>
<reference evidence="25" key="3">
    <citation type="submission" date="2025-09" db="UniProtKB">
        <authorList>
            <consortium name="Ensembl"/>
        </authorList>
    </citation>
    <scope>IDENTIFICATION</scope>
</reference>
<evidence type="ECO:0000256" key="20">
    <source>
        <dbReference type="PIRSR" id="PIRSR039050-51"/>
    </source>
</evidence>
<keyword evidence="11 22" id="KW-1133">Transmembrane helix</keyword>
<sequence length="996" mass="112748">MLSCGILLILFFALGLSAPKHVPFVSVVSCSLFVFLAVFLLVCTDTLTQRWRRLLGLVVWATHLTMGYTFIFSSRLILPWDQVPFFLFIIFTVYTMLPFQLRYAVVLSVISSLSYILVLTLHLTVFSHESTPSLVNQLLSNVVVFLCGSVVGAFHKVLMEKTLRQTFQDTLRCLSMRMKLEIEKRQQENLLQSVLPVYISMKMKLAIMERLQDCKDKEEQQRLVKDNNFHSLYVKRHENVSILYADIVGFTQLASDCSPKELVIMLNELFGKFDQIAKENECMRIKILGDCYYCVSGLPVSLPKHAKNCVKMGLDMCEAIKQVREATGVDINMRVGVHSGNVLCGVIGLRKWQFDVWSHDVTLANHMESGGLPGRVHITEATLKHLNKAYEVEEGNGHLRDAYLKELNVQTYLVIDPRSLNNRSVPKPRVNDGLKMRASVRMTRYLESWGAVKPFAHLQSRDGFTTDTMVNGKTRCKSQKSKFDEDLHNEMTTTIDELSNNDQQRLTCALFFLPSKYRALDLPMFKHYVGCATFIFLCIFVVQMFVTNDPKKLGMSFGVLVCVLLLILAICFAGHLQVRQSLPYTLKIHQMNGLIVLFRFTWSSSVATATILCQSRPKQTVRCFCKCYVIHSLIVIPSLSQYSVYSCILSLIACGVFLRVSFELKVLFLAVASTTYYIIILSTKRELFMAYGHFLCFPRNILNGLGLVKHPQVMSCIYITLFLVTMLIISQQNESCFRQDFLLKNKNHTEQDEIETRENLNRLLLENVLPAHVAALFVGENKKNEDLYYKSYDCVCVMFASVPDFKEFYTECDINKEGLECLRLLNEIIADFDELLSKPKFSGVEKIKTIGSTYMAAAGLSGAPGQENNQERQQAQIGNMVEFAIALIGKLDGINRHSFNSFRLRVGINHGPVIAGVIGARKPQYDIWGNTVNVASRMESTGELGKIQVTEETSDVLQKLGYSCECRGLISVKGKGELKTFFVCTDMSKQQGMGLS</sequence>
<feature type="domain" description="Guanylate cyclase" evidence="24">
    <location>
        <begin position="796"/>
        <end position="939"/>
    </location>
</feature>
<dbReference type="GeneTree" id="ENSGT00940000159096"/>
<dbReference type="GO" id="GO:0046872">
    <property type="term" value="F:metal ion binding"/>
    <property type="evidence" value="ECO:0007669"/>
    <property type="project" value="UniProtKB-KW"/>
</dbReference>
<keyword evidence="14" id="KW-0325">Glycoprotein</keyword>
<reference evidence="25" key="2">
    <citation type="submission" date="2025-08" db="UniProtKB">
        <authorList>
            <consortium name="Ensembl"/>
        </authorList>
    </citation>
    <scope>IDENTIFICATION</scope>
</reference>
<evidence type="ECO:0000256" key="15">
    <source>
        <dbReference type="ARBA" id="ARBA00023211"/>
    </source>
</evidence>
<keyword evidence="10 18" id="KW-0460">Magnesium</keyword>
<evidence type="ECO:0000256" key="16">
    <source>
        <dbReference type="ARBA" id="ARBA00023239"/>
    </source>
</evidence>
<keyword evidence="16 18" id="KW-0456">Lyase</keyword>
<feature type="transmembrane region" description="Helical" evidence="22">
    <location>
        <begin position="666"/>
        <end position="683"/>
    </location>
</feature>
<feature type="transmembrane region" description="Helical" evidence="22">
    <location>
        <begin position="54"/>
        <end position="71"/>
    </location>
</feature>
<feature type="binding site" evidence="19">
    <location>
        <begin position="926"/>
        <end position="928"/>
    </location>
    <ligand>
        <name>ATP</name>
        <dbReference type="ChEBI" id="CHEBI:30616"/>
    </ligand>
</feature>
<feature type="binding site" evidence="19">
    <location>
        <begin position="933"/>
        <end position="937"/>
    </location>
    <ligand>
        <name>ATP</name>
        <dbReference type="ChEBI" id="CHEBI:30616"/>
    </ligand>
</feature>
<dbReference type="InterPro" id="IPR029787">
    <property type="entry name" value="Nucleotide_cyclase"/>
</dbReference>
<dbReference type="GO" id="GO:0006171">
    <property type="term" value="P:cAMP biosynthetic process"/>
    <property type="evidence" value="ECO:0007669"/>
    <property type="project" value="UniProtKB-KW"/>
</dbReference>
<feature type="binding site" evidence="19">
    <location>
        <position position="973"/>
    </location>
    <ligand>
        <name>ATP</name>
        <dbReference type="ChEBI" id="CHEBI:30616"/>
    </ligand>
</feature>
<dbReference type="GO" id="GO:0004016">
    <property type="term" value="F:adenylate cyclase activity"/>
    <property type="evidence" value="ECO:0007669"/>
    <property type="project" value="UniProtKB-EC"/>
</dbReference>
<reference evidence="25" key="1">
    <citation type="submission" date="2019-06" db="EMBL/GenBank/DDBJ databases">
        <authorList>
            <consortium name="Wellcome Sanger Institute Data Sharing"/>
        </authorList>
    </citation>
    <scope>NUCLEOTIDE SEQUENCE [LARGE SCALE GENOMIC DNA]</scope>
</reference>
<evidence type="ECO:0000256" key="21">
    <source>
        <dbReference type="RuleBase" id="RU000405"/>
    </source>
</evidence>
<evidence type="ECO:0000256" key="14">
    <source>
        <dbReference type="ARBA" id="ARBA00023180"/>
    </source>
</evidence>
<evidence type="ECO:0000256" key="10">
    <source>
        <dbReference type="ARBA" id="ARBA00022842"/>
    </source>
</evidence>
<dbReference type="AlphaFoldDB" id="A0A668AM69"/>
<gene>
    <name evidence="25" type="primary">ADCY7</name>
    <name evidence="25" type="synonym">adcy7</name>
</gene>
<keyword evidence="9 18" id="KW-0067">ATP-binding</keyword>
<keyword evidence="23" id="KW-0732">Signal</keyword>
<name>A0A668AM69_9TELE</name>
<dbReference type="PANTHER" id="PTHR45627:SF9">
    <property type="entry name" value="ADENYLATE CYCLASE TYPE 7"/>
    <property type="match status" value="1"/>
</dbReference>
<feature type="transmembrane region" description="Helical" evidence="22">
    <location>
        <begin position="27"/>
        <end position="47"/>
    </location>
</feature>
<feature type="binding site" evidence="19">
    <location>
        <begin position="288"/>
        <end position="290"/>
    </location>
    <ligand>
        <name>ATP</name>
        <dbReference type="ChEBI" id="CHEBI:30616"/>
    </ligand>
</feature>
<feature type="binding site" evidence="20">
    <location>
        <position position="247"/>
    </location>
    <ligand>
        <name>Mg(2+)</name>
        <dbReference type="ChEBI" id="CHEBI:18420"/>
        <label>2</label>
        <note>catalytic</note>
    </ligand>
</feature>
<feature type="binding site" evidence="19">
    <location>
        <position position="848"/>
    </location>
    <ligand>
        <name>ATP</name>
        <dbReference type="ChEBI" id="CHEBI:30616"/>
    </ligand>
</feature>
<proteinExistence type="inferred from homology"/>
<evidence type="ECO:0000256" key="13">
    <source>
        <dbReference type="ARBA" id="ARBA00023136"/>
    </source>
</evidence>
<dbReference type="FunFam" id="3.30.70.1230:FF:000003">
    <property type="entry name" value="Adenylate cyclase"/>
    <property type="match status" value="1"/>
</dbReference>
<dbReference type="EC" id="4.6.1.1" evidence="4 18"/>
<evidence type="ECO:0000256" key="12">
    <source>
        <dbReference type="ARBA" id="ARBA00022998"/>
    </source>
</evidence>
<dbReference type="SMART" id="SM00044">
    <property type="entry name" value="CYCc"/>
    <property type="match status" value="2"/>
</dbReference>
<protein>
    <recommendedName>
        <fullName evidence="17 18">Adenylate cyclase type 7</fullName>
        <ecNumber evidence="4 18">4.6.1.1</ecNumber>
    </recommendedName>
</protein>
<dbReference type="InterPro" id="IPR009398">
    <property type="entry name" value="Adcy_conserved_dom"/>
</dbReference>
<comment type="cofactor">
    <cofactor evidence="20">
        <name>Mg(2+)</name>
        <dbReference type="ChEBI" id="CHEBI:18420"/>
    </cofactor>
    <cofactor evidence="20">
        <name>Mn(2+)</name>
        <dbReference type="ChEBI" id="CHEBI:29035"/>
    </cofactor>
    <text evidence="20">Binds 2 magnesium ions per subunit. Is also active with manganese (in vitro).</text>
</comment>
<feature type="binding site" evidence="20">
    <location>
        <position position="246"/>
    </location>
    <ligand>
        <name>Mg(2+)</name>
        <dbReference type="ChEBI" id="CHEBI:18420"/>
        <label>2</label>
        <note>catalytic</note>
    </ligand>
</feature>